<feature type="domain" description="AbiEi antitoxin C-terminal" evidence="1">
    <location>
        <begin position="80"/>
        <end position="216"/>
    </location>
</feature>
<dbReference type="AlphaFoldDB" id="A0A3M9X1X5"/>
<dbReference type="Proteomes" id="UP000275436">
    <property type="component" value="Unassembled WGS sequence"/>
</dbReference>
<evidence type="ECO:0000313" key="3">
    <source>
        <dbReference type="Proteomes" id="UP000275436"/>
    </source>
</evidence>
<dbReference type="EMBL" id="QKOD01000015">
    <property type="protein sequence ID" value="RNJ41811.1"/>
    <property type="molecule type" value="Genomic_DNA"/>
</dbReference>
<comment type="caution">
    <text evidence="2">The sequence shown here is derived from an EMBL/GenBank/DDBJ whole genome shotgun (WGS) entry which is preliminary data.</text>
</comment>
<dbReference type="RefSeq" id="WP_123170098.1">
    <property type="nucleotide sequence ID" value="NZ_QKOD01000015.1"/>
</dbReference>
<dbReference type="Pfam" id="PF09407">
    <property type="entry name" value="AbiEi_1"/>
    <property type="match status" value="1"/>
</dbReference>
<gene>
    <name evidence="2" type="ORF">DNR46_31940</name>
</gene>
<proteinExistence type="predicted"/>
<evidence type="ECO:0000259" key="1">
    <source>
        <dbReference type="Pfam" id="PF09407"/>
    </source>
</evidence>
<name>A0A3M9X1X5_9HYPH</name>
<sequence length="275" mass="30852">MVHDQRSALSTYLARLLSAGRVVFSIDEAEQALGVSRGAFLDAAERLQRRKHLLNPRQGFYVIVPPQFASWGAPPPSWYIDALMRHENQPYYVGLLKAAEMHGATHQAVMEFQVVATKRIPKIQAGRNLIAFYYRKDMGAVASGLEERKIDTGTMKVSSSALTAFDLLRYPQASGGIDNVATVLNDLGPTIEPTKLAELTVATERPVIQRLGYLLERLGHRDRAEAMLKTLNERGVPPWIELDRKEARDSDFAPVPIERNSKWHVIVRRAPEVDE</sequence>
<protein>
    <recommendedName>
        <fullName evidence="1">AbiEi antitoxin C-terminal domain-containing protein</fullName>
    </recommendedName>
</protein>
<dbReference type="InterPro" id="IPR018547">
    <property type="entry name" value="AbiEi_C"/>
</dbReference>
<evidence type="ECO:0000313" key="2">
    <source>
        <dbReference type="EMBL" id="RNJ41811.1"/>
    </source>
</evidence>
<organism evidence="2 3">
    <name type="scientific">Mesorhizobium japonicum</name>
    <dbReference type="NCBI Taxonomy" id="2066070"/>
    <lineage>
        <taxon>Bacteria</taxon>
        <taxon>Pseudomonadati</taxon>
        <taxon>Pseudomonadota</taxon>
        <taxon>Alphaproteobacteria</taxon>
        <taxon>Hyphomicrobiales</taxon>
        <taxon>Phyllobacteriaceae</taxon>
        <taxon>Mesorhizobium</taxon>
    </lineage>
</organism>
<reference evidence="2 3" key="1">
    <citation type="journal article" date="2018" name="Mol. Plant Microbe Interact.">
        <title>Taxonomically Different Co-Microsymbionts of a Relict Legume, Oxytropis popoviana, Have Complementary Sets of Symbiotic Genes and Together Increase the Efficiency of Plant Nodulation.</title>
        <authorList>
            <person name="Safronova V."/>
            <person name="Belimov A."/>
            <person name="Sazanova A."/>
            <person name="Chirak E."/>
            <person name="Verkhozina A."/>
            <person name="Kuznetsova I."/>
            <person name="Andronov E."/>
            <person name="Puhalsky J."/>
            <person name="Tikhonovich I."/>
        </authorList>
    </citation>
    <scope>NUCLEOTIDE SEQUENCE [LARGE SCALE GENOMIC DNA]</scope>
    <source>
        <strain evidence="2 3">Opo-235</strain>
    </source>
</reference>
<accession>A0A3M9X1X5</accession>